<dbReference type="InterPro" id="IPR051199">
    <property type="entry name" value="LPS_LOS_Heptosyltrfase"/>
</dbReference>
<gene>
    <name evidence="3" type="ORF">RHD99_23455</name>
</gene>
<dbReference type="SUPFAM" id="SSF53756">
    <property type="entry name" value="UDP-Glycosyltransferase/glycogen phosphorylase"/>
    <property type="match status" value="1"/>
</dbReference>
<evidence type="ECO:0000313" key="4">
    <source>
        <dbReference type="Proteomes" id="UP001246690"/>
    </source>
</evidence>
<organism evidence="3 4">
    <name type="scientific">Buttiauxella selenatireducens</name>
    <dbReference type="NCBI Taxonomy" id="3073902"/>
    <lineage>
        <taxon>Bacteria</taxon>
        <taxon>Pseudomonadati</taxon>
        <taxon>Pseudomonadota</taxon>
        <taxon>Gammaproteobacteria</taxon>
        <taxon>Enterobacterales</taxon>
        <taxon>Enterobacteriaceae</taxon>
        <taxon>Buttiauxella</taxon>
    </lineage>
</organism>
<dbReference type="Proteomes" id="UP001246690">
    <property type="component" value="Chromosome"/>
</dbReference>
<dbReference type="EMBL" id="CP133838">
    <property type="protein sequence ID" value="WMY74321.1"/>
    <property type="molecule type" value="Genomic_DNA"/>
</dbReference>
<keyword evidence="2 3" id="KW-0808">Transferase</keyword>
<proteinExistence type="predicted"/>
<dbReference type="Gene3D" id="3.40.50.2000">
    <property type="entry name" value="Glycogen Phosphorylase B"/>
    <property type="match status" value="2"/>
</dbReference>
<dbReference type="CDD" id="cd03789">
    <property type="entry name" value="GT9_LPS_heptosyltransferase"/>
    <property type="match status" value="1"/>
</dbReference>
<reference evidence="3 4" key="1">
    <citation type="submission" date="2023-09" db="EMBL/GenBank/DDBJ databases">
        <title>Buttiauxella selenatireducens sp. nov., isolated from the rhizosphere of Cardamine hupingshanesis.</title>
        <authorList>
            <person name="Zhang S."/>
            <person name="Xu Z."/>
            <person name="Wang H."/>
            <person name="Guo Y."/>
        </authorList>
    </citation>
    <scope>NUCLEOTIDE SEQUENCE [LARGE SCALE GENOMIC DNA]</scope>
    <source>
        <strain evidence="3 4">R73</strain>
    </source>
</reference>
<evidence type="ECO:0000256" key="2">
    <source>
        <dbReference type="ARBA" id="ARBA00022679"/>
    </source>
</evidence>
<dbReference type="PANTHER" id="PTHR30160">
    <property type="entry name" value="TETRAACYLDISACCHARIDE 4'-KINASE-RELATED"/>
    <property type="match status" value="1"/>
</dbReference>
<dbReference type="Pfam" id="PF01075">
    <property type="entry name" value="Glyco_transf_9"/>
    <property type="match status" value="1"/>
</dbReference>
<evidence type="ECO:0000313" key="3">
    <source>
        <dbReference type="EMBL" id="WMY74321.1"/>
    </source>
</evidence>
<dbReference type="InterPro" id="IPR002201">
    <property type="entry name" value="Glyco_trans_9"/>
</dbReference>
<dbReference type="GO" id="GO:0016757">
    <property type="term" value="F:glycosyltransferase activity"/>
    <property type="evidence" value="ECO:0007669"/>
    <property type="project" value="UniProtKB-KW"/>
</dbReference>
<evidence type="ECO:0000256" key="1">
    <source>
        <dbReference type="ARBA" id="ARBA00022676"/>
    </source>
</evidence>
<accession>A0ABY9SAX6</accession>
<dbReference type="EC" id="2.4.-.-" evidence="3"/>
<sequence length="363" mass="41855">MSYLFLFVIFLPFKLVGKLFYKKTGRNLMIQTAKIGDFVNVTPLLSHLKNSDVLISKTVLPLAKYDETIDTIFLIEEHKKSLWRKFRLAFTLLNRYENVYLLQPNSTNLFFAAVCNAANKQFLSTYTRRWYHTFFYLTANGIVEHRKEQLTVDDYLKLADRSLTWRDVPKHATLPLRKPTTYPLSLDKQNVTKIGLSISAGNKSKTIPSAIWKKIFNALEGLNCTYFVFGPKSEQVWLDDLHREVGMREDIVSLVGELPLEDVPFAISKMDFYIASDSGNVYIADAVGVPIVLIYGPCCIAEQRPLGNVLLIGSKEYEKSYIFEAPYYFDRTREEMFALSDNDLNAIRDFIHQNLQHNDIIKN</sequence>
<protein>
    <submittedName>
        <fullName evidence="3">Glycosyltransferase family 9 protein</fullName>
        <ecNumber evidence="3">2.4.-.-</ecNumber>
    </submittedName>
</protein>
<keyword evidence="4" id="KW-1185">Reference proteome</keyword>
<name>A0ABY9SAX6_9ENTR</name>
<dbReference type="RefSeq" id="WP_309876937.1">
    <property type="nucleotide sequence ID" value="NZ_CP133838.1"/>
</dbReference>
<keyword evidence="1 3" id="KW-0328">Glycosyltransferase</keyword>